<protein>
    <submittedName>
        <fullName evidence="2">Uncharacterized protein</fullName>
    </submittedName>
</protein>
<name>U4LPT4_PYROM</name>
<evidence type="ECO:0000313" key="3">
    <source>
        <dbReference type="Proteomes" id="UP000018144"/>
    </source>
</evidence>
<dbReference type="AlphaFoldDB" id="U4LPT4"/>
<reference evidence="2 3" key="1">
    <citation type="journal article" date="2013" name="PLoS Genet.">
        <title>The genome and development-dependent transcriptomes of Pyronema confluens: a window into fungal evolution.</title>
        <authorList>
            <person name="Traeger S."/>
            <person name="Altegoer F."/>
            <person name="Freitag M."/>
            <person name="Gabaldon T."/>
            <person name="Kempken F."/>
            <person name="Kumar A."/>
            <person name="Marcet-Houben M."/>
            <person name="Poggeler S."/>
            <person name="Stajich J.E."/>
            <person name="Nowrousian M."/>
        </authorList>
    </citation>
    <scope>NUCLEOTIDE SEQUENCE [LARGE SCALE GENOMIC DNA]</scope>
    <source>
        <strain evidence="3">CBS 100304</strain>
        <tissue evidence="2">Vegetative mycelium</tissue>
    </source>
</reference>
<evidence type="ECO:0000256" key="1">
    <source>
        <dbReference type="SAM" id="Coils"/>
    </source>
</evidence>
<accession>U4LPT4</accession>
<organism evidence="2 3">
    <name type="scientific">Pyronema omphalodes (strain CBS 100304)</name>
    <name type="common">Pyronema confluens</name>
    <dbReference type="NCBI Taxonomy" id="1076935"/>
    <lineage>
        <taxon>Eukaryota</taxon>
        <taxon>Fungi</taxon>
        <taxon>Dikarya</taxon>
        <taxon>Ascomycota</taxon>
        <taxon>Pezizomycotina</taxon>
        <taxon>Pezizomycetes</taxon>
        <taxon>Pezizales</taxon>
        <taxon>Pyronemataceae</taxon>
        <taxon>Pyronema</taxon>
    </lineage>
</organism>
<proteinExistence type="predicted"/>
<sequence>MSSYITNDEIDRRIDVATKTVIQEMTKHGLRALEDRVERLEELCEKLIEEDHKLRERLTLLQLAMGPAKDQMDIETNGAAMENHEEEVTGEEAAIKKENGV</sequence>
<gene>
    <name evidence="2" type="ORF">PCON_03416</name>
</gene>
<dbReference type="Proteomes" id="UP000018144">
    <property type="component" value="Unassembled WGS sequence"/>
</dbReference>
<dbReference type="EMBL" id="HF936498">
    <property type="protein sequence ID" value="CCX16675.1"/>
    <property type="molecule type" value="Genomic_DNA"/>
</dbReference>
<keyword evidence="1" id="KW-0175">Coiled coil</keyword>
<keyword evidence="3" id="KW-1185">Reference proteome</keyword>
<evidence type="ECO:0000313" key="2">
    <source>
        <dbReference type="EMBL" id="CCX16675.1"/>
    </source>
</evidence>
<feature type="coiled-coil region" evidence="1">
    <location>
        <begin position="23"/>
        <end position="57"/>
    </location>
</feature>